<dbReference type="OrthoDB" id="1360310at2"/>
<organism evidence="2 3">
    <name type="scientific">Flavivirga eckloniae</name>
    <dbReference type="NCBI Taxonomy" id="1803846"/>
    <lineage>
        <taxon>Bacteria</taxon>
        <taxon>Pseudomonadati</taxon>
        <taxon>Bacteroidota</taxon>
        <taxon>Flavobacteriia</taxon>
        <taxon>Flavobacteriales</taxon>
        <taxon>Flavobacteriaceae</taxon>
        <taxon>Flavivirga</taxon>
    </lineage>
</organism>
<keyword evidence="3" id="KW-1185">Reference proteome</keyword>
<keyword evidence="1" id="KW-1133">Transmembrane helix</keyword>
<dbReference type="EMBL" id="CP025791">
    <property type="protein sequence ID" value="AUP79628.1"/>
    <property type="molecule type" value="Genomic_DNA"/>
</dbReference>
<proteinExistence type="predicted"/>
<dbReference type="RefSeq" id="WP_102756281.1">
    <property type="nucleotide sequence ID" value="NZ_CP025791.1"/>
</dbReference>
<protein>
    <submittedName>
        <fullName evidence="2">Uncharacterized protein</fullName>
    </submittedName>
</protein>
<reference evidence="2 3" key="1">
    <citation type="submission" date="2018-01" db="EMBL/GenBank/DDBJ databases">
        <title>Complete genome sequence of Flavivirga eckloniae ECD14 isolated from seaweed Ecklonia cava.</title>
        <authorList>
            <person name="Lee J.H."/>
            <person name="Baik K.S."/>
            <person name="Seong C.N."/>
        </authorList>
    </citation>
    <scope>NUCLEOTIDE SEQUENCE [LARGE SCALE GENOMIC DNA]</scope>
    <source>
        <strain evidence="2 3">ECD14</strain>
    </source>
</reference>
<sequence length="155" mass="17835">MDSKSDNIVPKDQVNHQNLFDKHMLKLHKEELGLNVPEDYFSKSKQDILDKISEETKPKKSVFFLNKSFIWYAAASIIVLIAITIIKPNNSLPIDDSQSIVSDTIKLLEQTKFEKDIAEFTENDILITSLFVEENDIDEFIDNYVLEEALLDEAL</sequence>
<dbReference type="Proteomes" id="UP000235826">
    <property type="component" value="Chromosome"/>
</dbReference>
<dbReference type="AlphaFoldDB" id="A0A2K9PS49"/>
<accession>A0A2K9PS49</accession>
<dbReference type="KEGG" id="fek:C1H87_13285"/>
<evidence type="ECO:0000313" key="3">
    <source>
        <dbReference type="Proteomes" id="UP000235826"/>
    </source>
</evidence>
<name>A0A2K9PS49_9FLAO</name>
<evidence type="ECO:0000256" key="1">
    <source>
        <dbReference type="SAM" id="Phobius"/>
    </source>
</evidence>
<keyword evidence="1" id="KW-0812">Transmembrane</keyword>
<evidence type="ECO:0000313" key="2">
    <source>
        <dbReference type="EMBL" id="AUP79628.1"/>
    </source>
</evidence>
<feature type="transmembrane region" description="Helical" evidence="1">
    <location>
        <begin position="69"/>
        <end position="86"/>
    </location>
</feature>
<keyword evidence="1" id="KW-0472">Membrane</keyword>
<gene>
    <name evidence="2" type="ORF">C1H87_13285</name>
</gene>